<reference evidence="3" key="1">
    <citation type="journal article" date="2017" name="Nat. Ecol. Evol.">
        <title>Genome expansion and lineage-specific genetic innovations in the forest pathogenic fungi Armillaria.</title>
        <authorList>
            <person name="Sipos G."/>
            <person name="Prasanna A.N."/>
            <person name="Walter M.C."/>
            <person name="O'Connor E."/>
            <person name="Balint B."/>
            <person name="Krizsan K."/>
            <person name="Kiss B."/>
            <person name="Hess J."/>
            <person name="Varga T."/>
            <person name="Slot J."/>
            <person name="Riley R."/>
            <person name="Boka B."/>
            <person name="Rigling D."/>
            <person name="Barry K."/>
            <person name="Lee J."/>
            <person name="Mihaltcheva S."/>
            <person name="LaButti K."/>
            <person name="Lipzen A."/>
            <person name="Waldron R."/>
            <person name="Moloney N.M."/>
            <person name="Sperisen C."/>
            <person name="Kredics L."/>
            <person name="Vagvoelgyi C."/>
            <person name="Patrignani A."/>
            <person name="Fitzpatrick D."/>
            <person name="Nagy I."/>
            <person name="Doyle S."/>
            <person name="Anderson J.B."/>
            <person name="Grigoriev I.V."/>
            <person name="Gueldener U."/>
            <person name="Muensterkoetter M."/>
            <person name="Nagy L.G."/>
        </authorList>
    </citation>
    <scope>NUCLEOTIDE SEQUENCE [LARGE SCALE GENOMIC DNA]</scope>
    <source>
        <strain evidence="3">C18/9</strain>
    </source>
</reference>
<feature type="compositionally biased region" description="Low complexity" evidence="1">
    <location>
        <begin position="100"/>
        <end position="130"/>
    </location>
</feature>
<keyword evidence="3" id="KW-1185">Reference proteome</keyword>
<evidence type="ECO:0000256" key="1">
    <source>
        <dbReference type="SAM" id="MobiDB-lite"/>
    </source>
</evidence>
<dbReference type="Proteomes" id="UP000219338">
    <property type="component" value="Unassembled WGS sequence"/>
</dbReference>
<gene>
    <name evidence="2" type="ORF">ARMOST_22600</name>
</gene>
<feature type="compositionally biased region" description="Low complexity" evidence="1">
    <location>
        <begin position="16"/>
        <end position="25"/>
    </location>
</feature>
<feature type="compositionally biased region" description="Pro residues" evidence="1">
    <location>
        <begin position="81"/>
        <end position="99"/>
    </location>
</feature>
<feature type="compositionally biased region" description="Polar residues" evidence="1">
    <location>
        <begin position="54"/>
        <end position="64"/>
    </location>
</feature>
<organism evidence="2 3">
    <name type="scientific">Armillaria ostoyae</name>
    <name type="common">Armillaria root rot fungus</name>
    <dbReference type="NCBI Taxonomy" id="47428"/>
    <lineage>
        <taxon>Eukaryota</taxon>
        <taxon>Fungi</taxon>
        <taxon>Dikarya</taxon>
        <taxon>Basidiomycota</taxon>
        <taxon>Agaricomycotina</taxon>
        <taxon>Agaricomycetes</taxon>
        <taxon>Agaricomycetidae</taxon>
        <taxon>Agaricales</taxon>
        <taxon>Marasmiineae</taxon>
        <taxon>Physalacriaceae</taxon>
        <taxon>Armillaria</taxon>
    </lineage>
</organism>
<accession>A0A284SDC3</accession>
<evidence type="ECO:0000313" key="3">
    <source>
        <dbReference type="Proteomes" id="UP000219338"/>
    </source>
</evidence>
<feature type="region of interest" description="Disordered" evidence="1">
    <location>
        <begin position="155"/>
        <end position="184"/>
    </location>
</feature>
<dbReference type="AlphaFoldDB" id="A0A284SDC3"/>
<feature type="region of interest" description="Disordered" evidence="1">
    <location>
        <begin position="1"/>
        <end position="140"/>
    </location>
</feature>
<name>A0A284SDC3_ARMOS</name>
<dbReference type="OrthoDB" id="10612628at2759"/>
<sequence>MSHEHMVDLSDPPSPHSSHFSHQDFPPLPTCLTPPASTWSKRSWTWGKKGEGPSTVSTKRSQQFLLPDFLRDSKGAQRSPPLNPSSLPPPALNSPPTIPPLDLSSSSLTVKPTTKTTTPPTPQPTQSMPSGSRTTTSPHIPVTDFLESLLESGLHYGHPRSETPPSPHVWSPRLSPSPPPTEELSTNLRRATAAVEDAAVREYSAQAKLNRIVACNETINAYYHWASRSRMEGETAGQYWRQQRTTIAETNAINEVEQEE</sequence>
<evidence type="ECO:0000313" key="2">
    <source>
        <dbReference type="EMBL" id="SJL18995.1"/>
    </source>
</evidence>
<protein>
    <submittedName>
        <fullName evidence="2">Uncharacterized protein</fullName>
    </submittedName>
</protein>
<dbReference type="EMBL" id="FUEG01000081">
    <property type="protein sequence ID" value="SJL18995.1"/>
    <property type="molecule type" value="Genomic_DNA"/>
</dbReference>
<proteinExistence type="predicted"/>